<gene>
    <name evidence="1" type="ORF">SCARR_02764</name>
</gene>
<dbReference type="RefSeq" id="WP_136062221.1">
    <property type="nucleotide sequence ID" value="NZ_CAAHFH010000002.1"/>
</dbReference>
<dbReference type="InterPro" id="IPR012341">
    <property type="entry name" value="6hp_glycosidase-like_sf"/>
</dbReference>
<sequence length="463" mass="51652">MNYQGLMGLVLMAGVSGCVAMEHPARFIYEQEPLVMTADALRDANGAFTLAQLPQPRCQVKLKGEVTPLTERMWAIALDDVERNLVTNEAGVVYFGAGTRYGDRVYTRDLSIAGVLGVNQLYPKQMLSSLKLTREVRRGLGYRVSAGHDIREIDAPWEVIAEIDREIMLKYKTNSYTRRTDDVVWLWAADDLFTLHPEIADWKWMLENGEEFFKVFYEPWFDAKDGLYRGQALYHDIQHSCYPKGYSKADCVLLKALSTNCLYYRAMLAMANACEKAGRPAAEKQAWLERAATLKLAIQTELTNPDGTTAYFKDRHGVLMPNRPILGTAFAVLFGVIEGDAAKVAYEGYPTTDKGIPLFFPFLDNKGDHNQASWPFCSTFFLHGKTIATGEDTLDYNAALLARSLGTAIKPPKKIPAGEEWDAGFGSFHEKISLPDGLIGGSGHQLWSAAAYLDVCIRAELIE</sequence>
<evidence type="ECO:0008006" key="3">
    <source>
        <dbReference type="Google" id="ProtNLM"/>
    </source>
</evidence>
<proteinExistence type="predicted"/>
<dbReference type="SUPFAM" id="SSF48208">
    <property type="entry name" value="Six-hairpin glycosidases"/>
    <property type="match status" value="1"/>
</dbReference>
<name>A0A6C2UMU6_9BACT</name>
<evidence type="ECO:0000313" key="2">
    <source>
        <dbReference type="Proteomes" id="UP000346198"/>
    </source>
</evidence>
<accession>A0A6C2UMU6</accession>
<dbReference type="AlphaFoldDB" id="A0A6C2UMU6"/>
<reference evidence="1 2" key="1">
    <citation type="submission" date="2019-04" db="EMBL/GenBank/DDBJ databases">
        <authorList>
            <person name="Van Vliet M D."/>
        </authorList>
    </citation>
    <scope>NUCLEOTIDE SEQUENCE [LARGE SCALE GENOMIC DNA]</scope>
    <source>
        <strain evidence="1 2">F21</strain>
    </source>
</reference>
<evidence type="ECO:0000313" key="1">
    <source>
        <dbReference type="EMBL" id="VGO20697.1"/>
    </source>
</evidence>
<dbReference type="Gene3D" id="1.50.10.10">
    <property type="match status" value="1"/>
</dbReference>
<dbReference type="Proteomes" id="UP000346198">
    <property type="component" value="Unassembled WGS sequence"/>
</dbReference>
<dbReference type="InterPro" id="IPR008928">
    <property type="entry name" value="6-hairpin_glycosidase_sf"/>
</dbReference>
<dbReference type="EMBL" id="CAAHFH010000002">
    <property type="protein sequence ID" value="VGO20697.1"/>
    <property type="molecule type" value="Genomic_DNA"/>
</dbReference>
<keyword evidence="2" id="KW-1185">Reference proteome</keyword>
<protein>
    <recommendedName>
        <fullName evidence="3">Alpha-L-rhamnosidase six-hairpin glycosidase domain-containing protein</fullName>
    </recommendedName>
</protein>
<dbReference type="GO" id="GO:0005975">
    <property type="term" value="P:carbohydrate metabolic process"/>
    <property type="evidence" value="ECO:0007669"/>
    <property type="project" value="InterPro"/>
</dbReference>
<organism evidence="1 2">
    <name type="scientific">Pontiella sulfatireligans</name>
    <dbReference type="NCBI Taxonomy" id="2750658"/>
    <lineage>
        <taxon>Bacteria</taxon>
        <taxon>Pseudomonadati</taxon>
        <taxon>Kiritimatiellota</taxon>
        <taxon>Kiritimatiellia</taxon>
        <taxon>Kiritimatiellales</taxon>
        <taxon>Pontiellaceae</taxon>
        <taxon>Pontiella</taxon>
    </lineage>
</organism>